<dbReference type="InterPro" id="IPR038050">
    <property type="entry name" value="Neuro_actylchol_rec"/>
</dbReference>
<reference evidence="4" key="1">
    <citation type="journal article" date="2023" name="G3 (Bethesda)">
        <title>A reference genome for the long-term kleptoplast-retaining sea slug Elysia crispata morphotype clarki.</title>
        <authorList>
            <person name="Eastman K.E."/>
            <person name="Pendleton A.L."/>
            <person name="Shaikh M.A."/>
            <person name="Suttiyut T."/>
            <person name="Ogas R."/>
            <person name="Tomko P."/>
            <person name="Gavelis G."/>
            <person name="Widhalm J.R."/>
            <person name="Wisecaver J.H."/>
        </authorList>
    </citation>
    <scope>NUCLEOTIDE SEQUENCE</scope>
    <source>
        <strain evidence="4">ECLA1</strain>
    </source>
</reference>
<evidence type="ECO:0000256" key="2">
    <source>
        <dbReference type="SAM" id="Phobius"/>
    </source>
</evidence>
<dbReference type="GO" id="GO:0016020">
    <property type="term" value="C:membrane"/>
    <property type="evidence" value="ECO:0007669"/>
    <property type="project" value="InterPro"/>
</dbReference>
<dbReference type="SUPFAM" id="SSF90112">
    <property type="entry name" value="Neurotransmitter-gated ion-channel transmembrane pore"/>
    <property type="match status" value="1"/>
</dbReference>
<evidence type="ECO:0000256" key="1">
    <source>
        <dbReference type="SAM" id="MobiDB-lite"/>
    </source>
</evidence>
<feature type="transmembrane region" description="Helical" evidence="2">
    <location>
        <begin position="103"/>
        <end position="121"/>
    </location>
</feature>
<name>A0AAE1CZ25_9GAST</name>
<evidence type="ECO:0000259" key="3">
    <source>
        <dbReference type="Pfam" id="PF02932"/>
    </source>
</evidence>
<sequence>MPDSILDMDLLSVRSVALVIFVGLLVALGPPQVLAATKADMYNLHDDLFTTRGYKKQVRPIEFDSNSLFVYMAFSLLSLVDVIFLSLTSTLVFALPAEAGEKISMGITVLLAYAVYLTIVSDHLPNTSVQPSPLTKRRPKRLEHEQNPGEEGDISQEKQDGSPILTSWAGRRPDRCRHAQVTCLAPRLTITIRAIGYMPDQDSPDNKCNSNLTPHIPPNKDMWKHFTDSNVFQSQQLLAQNPSLFSQTSHLQK</sequence>
<protein>
    <recommendedName>
        <fullName evidence="3">Neurotransmitter-gated ion-channel transmembrane domain-containing protein</fullName>
    </recommendedName>
</protein>
<keyword evidence="2" id="KW-1133">Transmembrane helix</keyword>
<dbReference type="Pfam" id="PF02932">
    <property type="entry name" value="Neur_chan_memb"/>
    <property type="match status" value="1"/>
</dbReference>
<feature type="domain" description="Neurotransmitter-gated ion-channel transmembrane" evidence="3">
    <location>
        <begin position="83"/>
        <end position="129"/>
    </location>
</feature>
<organism evidence="4 5">
    <name type="scientific">Elysia crispata</name>
    <name type="common">lettuce slug</name>
    <dbReference type="NCBI Taxonomy" id="231223"/>
    <lineage>
        <taxon>Eukaryota</taxon>
        <taxon>Metazoa</taxon>
        <taxon>Spiralia</taxon>
        <taxon>Lophotrochozoa</taxon>
        <taxon>Mollusca</taxon>
        <taxon>Gastropoda</taxon>
        <taxon>Heterobranchia</taxon>
        <taxon>Euthyneura</taxon>
        <taxon>Panpulmonata</taxon>
        <taxon>Sacoglossa</taxon>
        <taxon>Placobranchoidea</taxon>
        <taxon>Plakobranchidae</taxon>
        <taxon>Elysia</taxon>
    </lineage>
</organism>
<dbReference type="Proteomes" id="UP001283361">
    <property type="component" value="Unassembled WGS sequence"/>
</dbReference>
<keyword evidence="2" id="KW-0812">Transmembrane</keyword>
<gene>
    <name evidence="4" type="ORF">RRG08_052019</name>
</gene>
<dbReference type="CDD" id="cd19051">
    <property type="entry name" value="LGIC_TM_cation"/>
    <property type="match status" value="1"/>
</dbReference>
<dbReference type="GO" id="GO:0006811">
    <property type="term" value="P:monoatomic ion transport"/>
    <property type="evidence" value="ECO:0007669"/>
    <property type="project" value="InterPro"/>
</dbReference>
<keyword evidence="2" id="KW-0472">Membrane</keyword>
<dbReference type="InterPro" id="IPR036719">
    <property type="entry name" value="Neuro-gated_channel_TM_sf"/>
</dbReference>
<feature type="region of interest" description="Disordered" evidence="1">
    <location>
        <begin position="128"/>
        <end position="169"/>
    </location>
</feature>
<dbReference type="EMBL" id="JAWDGP010006118">
    <property type="protein sequence ID" value="KAK3746727.1"/>
    <property type="molecule type" value="Genomic_DNA"/>
</dbReference>
<accession>A0AAE1CZ25</accession>
<dbReference type="Gene3D" id="1.20.58.390">
    <property type="entry name" value="Neurotransmitter-gated ion-channel transmembrane domain"/>
    <property type="match status" value="1"/>
</dbReference>
<evidence type="ECO:0000313" key="4">
    <source>
        <dbReference type="EMBL" id="KAK3746727.1"/>
    </source>
</evidence>
<keyword evidence="5" id="KW-1185">Reference proteome</keyword>
<proteinExistence type="predicted"/>
<comment type="caution">
    <text evidence="4">The sequence shown here is derived from an EMBL/GenBank/DDBJ whole genome shotgun (WGS) entry which is preliminary data.</text>
</comment>
<dbReference type="InterPro" id="IPR006029">
    <property type="entry name" value="Neurotrans-gated_channel_TM"/>
</dbReference>
<evidence type="ECO:0000313" key="5">
    <source>
        <dbReference type="Proteomes" id="UP001283361"/>
    </source>
</evidence>
<dbReference type="AlphaFoldDB" id="A0AAE1CZ25"/>
<feature type="transmembrane region" description="Helical" evidence="2">
    <location>
        <begin position="68"/>
        <end position="96"/>
    </location>
</feature>